<sequence>MPDTAAPFPFVYLASQSPRRRELLDQIGVRFEMLLPEAHEDAEALEALIAGEPAPGYVQRVCLAKADAALARRVRRALPAAPILSADTTVACEGAILGKPRDADDAAAMLRRLSGRTHQVWTAVAVVAGDAHPAPAGSVGGTPARHALALSRSDVRFAALDDTAIARYIAGGEPFGKAGGYGIQGTAAAFVENLSGSYSGVMGLPLFETARLLRQAGVRF</sequence>
<feature type="site" description="Important for substrate specificity" evidence="4">
    <location>
        <position position="19"/>
    </location>
</feature>
<dbReference type="EMBL" id="JAPMXC010000001">
    <property type="protein sequence ID" value="MCY0387717.1"/>
    <property type="molecule type" value="Genomic_DNA"/>
</dbReference>
<dbReference type="RefSeq" id="WP_267847440.1">
    <property type="nucleotide sequence ID" value="NZ_JAPMXC010000001.1"/>
</dbReference>
<dbReference type="HAMAP" id="MF_00528">
    <property type="entry name" value="Maf"/>
    <property type="match status" value="1"/>
</dbReference>
<organism evidence="5 6">
    <name type="scientific">Robbsia betulipollinis</name>
    <dbReference type="NCBI Taxonomy" id="2981849"/>
    <lineage>
        <taxon>Bacteria</taxon>
        <taxon>Pseudomonadati</taxon>
        <taxon>Pseudomonadota</taxon>
        <taxon>Betaproteobacteria</taxon>
        <taxon>Burkholderiales</taxon>
        <taxon>Burkholderiaceae</taxon>
        <taxon>Robbsia</taxon>
    </lineage>
</organism>
<comment type="catalytic activity">
    <reaction evidence="4">
        <text>UTP + H2O = UMP + diphosphate + H(+)</text>
        <dbReference type="Rhea" id="RHEA:29395"/>
        <dbReference type="ChEBI" id="CHEBI:15377"/>
        <dbReference type="ChEBI" id="CHEBI:15378"/>
        <dbReference type="ChEBI" id="CHEBI:33019"/>
        <dbReference type="ChEBI" id="CHEBI:46398"/>
        <dbReference type="ChEBI" id="CHEBI:57865"/>
        <dbReference type="EC" id="3.6.1.9"/>
    </reaction>
</comment>
<dbReference type="EC" id="3.6.1.9" evidence="4"/>
<comment type="subcellular location">
    <subcellularLocation>
        <location evidence="4">Cytoplasm</location>
    </subcellularLocation>
</comment>
<dbReference type="Pfam" id="PF02545">
    <property type="entry name" value="Maf"/>
    <property type="match status" value="1"/>
</dbReference>
<dbReference type="InterPro" id="IPR003697">
    <property type="entry name" value="Maf-like"/>
</dbReference>
<keyword evidence="2 4" id="KW-0378">Hydrolase</keyword>
<comment type="caution">
    <text evidence="4">Lacks conserved residue(s) required for the propagation of feature annotation.</text>
</comment>
<dbReference type="Gene3D" id="3.90.950.10">
    <property type="match status" value="1"/>
</dbReference>
<dbReference type="PANTHER" id="PTHR43213:SF5">
    <property type="entry name" value="BIFUNCTIONAL DTTP_UTP PYROPHOSPHATASE_METHYLTRANSFERASE PROTEIN-RELATED"/>
    <property type="match status" value="1"/>
</dbReference>
<proteinExistence type="inferred from homology"/>
<dbReference type="NCBIfam" id="TIGR00172">
    <property type="entry name" value="maf"/>
    <property type="match status" value="1"/>
</dbReference>
<dbReference type="PIRSF" id="PIRSF006305">
    <property type="entry name" value="Maf"/>
    <property type="match status" value="1"/>
</dbReference>
<keyword evidence="6" id="KW-1185">Reference proteome</keyword>
<gene>
    <name evidence="5" type="ORF">OVY01_10815</name>
</gene>
<evidence type="ECO:0000256" key="2">
    <source>
        <dbReference type="ARBA" id="ARBA00022801"/>
    </source>
</evidence>
<comment type="similarity">
    <text evidence="4">Belongs to the Maf family. YhdE subfamily.</text>
</comment>
<comment type="function">
    <text evidence="4">Nucleoside triphosphate pyrophosphatase that hydrolyzes dTTP and UTP. May have a dual role in cell division arrest and in preventing the incorporation of modified nucleotides into cellular nucleic acids.</text>
</comment>
<name>A0ABT3ZML9_9BURK</name>
<evidence type="ECO:0000256" key="3">
    <source>
        <dbReference type="ARBA" id="ARBA00023080"/>
    </source>
</evidence>
<comment type="catalytic activity">
    <reaction evidence="4">
        <text>dTTP + H2O = dTMP + diphosphate + H(+)</text>
        <dbReference type="Rhea" id="RHEA:28534"/>
        <dbReference type="ChEBI" id="CHEBI:15377"/>
        <dbReference type="ChEBI" id="CHEBI:15378"/>
        <dbReference type="ChEBI" id="CHEBI:33019"/>
        <dbReference type="ChEBI" id="CHEBI:37568"/>
        <dbReference type="ChEBI" id="CHEBI:63528"/>
        <dbReference type="EC" id="3.6.1.9"/>
    </reaction>
</comment>
<keyword evidence="3 4" id="KW-0546">Nucleotide metabolism</keyword>
<dbReference type="Proteomes" id="UP001082899">
    <property type="component" value="Unassembled WGS sequence"/>
</dbReference>
<dbReference type="CDD" id="cd00555">
    <property type="entry name" value="Maf"/>
    <property type="match status" value="1"/>
</dbReference>
<evidence type="ECO:0000313" key="5">
    <source>
        <dbReference type="EMBL" id="MCY0387717.1"/>
    </source>
</evidence>
<comment type="caution">
    <text evidence="5">The sequence shown here is derived from an EMBL/GenBank/DDBJ whole genome shotgun (WGS) entry which is preliminary data.</text>
</comment>
<evidence type="ECO:0000256" key="4">
    <source>
        <dbReference type="HAMAP-Rule" id="MF_00528"/>
    </source>
</evidence>
<reference evidence="5" key="1">
    <citation type="submission" date="2022-11" db="EMBL/GenBank/DDBJ databases">
        <title>Robbsia betulipollinis sp. nov., isolated from pollen of birch (Betula pendula).</title>
        <authorList>
            <person name="Shi H."/>
            <person name="Ambika Manirajan B."/>
            <person name="Ratering S."/>
            <person name="Geissler-Plaum R."/>
            <person name="Schnell S."/>
        </authorList>
    </citation>
    <scope>NUCLEOTIDE SEQUENCE</scope>
    <source>
        <strain evidence="5">Bb-Pol-6</strain>
    </source>
</reference>
<feature type="site" description="Important for substrate specificity" evidence="4">
    <location>
        <position position="184"/>
    </location>
</feature>
<feature type="site" description="Important for substrate specificity" evidence="4">
    <location>
        <position position="88"/>
    </location>
</feature>
<evidence type="ECO:0000256" key="1">
    <source>
        <dbReference type="ARBA" id="ARBA00001968"/>
    </source>
</evidence>
<comment type="cofactor">
    <cofactor evidence="1 4">
        <name>a divalent metal cation</name>
        <dbReference type="ChEBI" id="CHEBI:60240"/>
    </cofactor>
</comment>
<dbReference type="PANTHER" id="PTHR43213">
    <property type="entry name" value="BIFUNCTIONAL DTTP/UTP PYROPHOSPHATASE/METHYLTRANSFERASE PROTEIN-RELATED"/>
    <property type="match status" value="1"/>
</dbReference>
<dbReference type="SUPFAM" id="SSF52972">
    <property type="entry name" value="ITPase-like"/>
    <property type="match status" value="1"/>
</dbReference>
<keyword evidence="4" id="KW-0963">Cytoplasm</keyword>
<dbReference type="InterPro" id="IPR029001">
    <property type="entry name" value="ITPase-like_fam"/>
</dbReference>
<evidence type="ECO:0000313" key="6">
    <source>
        <dbReference type="Proteomes" id="UP001082899"/>
    </source>
</evidence>
<accession>A0ABT3ZML9</accession>
<protein>
    <recommendedName>
        <fullName evidence="4">dTTP/UTP pyrophosphatase</fullName>
        <shortName evidence="4">dTTPase/UTPase</shortName>
        <ecNumber evidence="4">3.6.1.9</ecNumber>
    </recommendedName>
    <alternativeName>
        <fullName evidence="4">Nucleoside triphosphate pyrophosphatase</fullName>
    </alternativeName>
    <alternativeName>
        <fullName evidence="4">Nucleotide pyrophosphatase</fullName>
        <shortName evidence="4">Nucleotide PPase</shortName>
    </alternativeName>
</protein>
<feature type="active site" description="Proton acceptor" evidence="4">
    <location>
        <position position="87"/>
    </location>
</feature>